<gene>
    <name evidence="5" type="ORF">SAMN05421504_113125</name>
</gene>
<comment type="cofactor">
    <cofactor evidence="1">
        <name>pantetheine 4'-phosphate</name>
        <dbReference type="ChEBI" id="CHEBI:47942"/>
    </cofactor>
</comment>
<evidence type="ECO:0000259" key="4">
    <source>
        <dbReference type="PROSITE" id="PS50075"/>
    </source>
</evidence>
<dbReference type="InterPro" id="IPR036736">
    <property type="entry name" value="ACP-like_sf"/>
</dbReference>
<dbReference type="STRING" id="589385.SAMN05421504_113125"/>
<dbReference type="InterPro" id="IPR006162">
    <property type="entry name" value="Ppantetheine_attach_site"/>
</dbReference>
<evidence type="ECO:0000313" key="5">
    <source>
        <dbReference type="EMBL" id="SDZ35755.1"/>
    </source>
</evidence>
<dbReference type="PROSITE" id="PS00012">
    <property type="entry name" value="PHOSPHOPANTETHEINE"/>
    <property type="match status" value="1"/>
</dbReference>
<dbReference type="EMBL" id="FNON01000013">
    <property type="protein sequence ID" value="SDZ35755.1"/>
    <property type="molecule type" value="Genomic_DNA"/>
</dbReference>
<accession>A0A1H3SDS4</accession>
<dbReference type="PROSITE" id="PS50075">
    <property type="entry name" value="CARRIER"/>
    <property type="match status" value="1"/>
</dbReference>
<dbReference type="SUPFAM" id="SSF47336">
    <property type="entry name" value="ACP-like"/>
    <property type="match status" value="1"/>
</dbReference>
<dbReference type="GO" id="GO:0043041">
    <property type="term" value="P:amino acid activation for nonribosomal peptide biosynthetic process"/>
    <property type="evidence" value="ECO:0007669"/>
    <property type="project" value="TreeGrafter"/>
</dbReference>
<dbReference type="Proteomes" id="UP000199515">
    <property type="component" value="Unassembled WGS sequence"/>
</dbReference>
<dbReference type="Pfam" id="PF13193">
    <property type="entry name" value="AMP-binding_C"/>
    <property type="match status" value="1"/>
</dbReference>
<dbReference type="PANTHER" id="PTHR45527:SF1">
    <property type="entry name" value="FATTY ACID SYNTHASE"/>
    <property type="match status" value="1"/>
</dbReference>
<evidence type="ECO:0000256" key="2">
    <source>
        <dbReference type="ARBA" id="ARBA00022450"/>
    </source>
</evidence>
<proteinExistence type="predicted"/>
<dbReference type="PANTHER" id="PTHR45527">
    <property type="entry name" value="NONRIBOSOMAL PEPTIDE SYNTHETASE"/>
    <property type="match status" value="1"/>
</dbReference>
<dbReference type="AlphaFoldDB" id="A0A1H3SDS4"/>
<organism evidence="5 6">
    <name type="scientific">Amycolatopsis xylanica</name>
    <dbReference type="NCBI Taxonomy" id="589385"/>
    <lineage>
        <taxon>Bacteria</taxon>
        <taxon>Bacillati</taxon>
        <taxon>Actinomycetota</taxon>
        <taxon>Actinomycetes</taxon>
        <taxon>Pseudonocardiales</taxon>
        <taxon>Pseudonocardiaceae</taxon>
        <taxon>Amycolatopsis</taxon>
    </lineage>
</organism>
<dbReference type="GO" id="GO:0031177">
    <property type="term" value="F:phosphopantetheine binding"/>
    <property type="evidence" value="ECO:0007669"/>
    <property type="project" value="InterPro"/>
</dbReference>
<evidence type="ECO:0000313" key="6">
    <source>
        <dbReference type="Proteomes" id="UP000199515"/>
    </source>
</evidence>
<dbReference type="SUPFAM" id="SSF56801">
    <property type="entry name" value="Acetyl-CoA synthetase-like"/>
    <property type="match status" value="1"/>
</dbReference>
<dbReference type="SMART" id="SM00823">
    <property type="entry name" value="PKS_PP"/>
    <property type="match status" value="1"/>
</dbReference>
<dbReference type="InterPro" id="IPR025110">
    <property type="entry name" value="AMP-bd_C"/>
</dbReference>
<dbReference type="GO" id="GO:0005737">
    <property type="term" value="C:cytoplasm"/>
    <property type="evidence" value="ECO:0007669"/>
    <property type="project" value="TreeGrafter"/>
</dbReference>
<keyword evidence="2" id="KW-0596">Phosphopantetheine</keyword>
<dbReference type="Gene3D" id="3.30.300.30">
    <property type="match status" value="1"/>
</dbReference>
<dbReference type="FunFam" id="1.10.1200.10:FF:000005">
    <property type="entry name" value="Nonribosomal peptide synthetase 1"/>
    <property type="match status" value="1"/>
</dbReference>
<keyword evidence="3" id="KW-0597">Phosphoprotein</keyword>
<sequence length="175" mass="18526">MDTTDAVSPGEVESALTHHHAVTGSAVFALTHQALGEATVAAVTVRYDVGVRELHQHLRQQLPVRDSPALILVLPELPKNARDVVDLLDRPGPARFVAPRSAPERALAGIWSEVLEVGAVGVDVNFFELGGESLAAIEIAARAKSSLGVELDVADIFDRPTVAEQAELLGGTSDR</sequence>
<name>A0A1H3SDS4_9PSEU</name>
<dbReference type="Gene3D" id="1.10.1200.10">
    <property type="entry name" value="ACP-like"/>
    <property type="match status" value="1"/>
</dbReference>
<keyword evidence="6" id="KW-1185">Reference proteome</keyword>
<evidence type="ECO:0000256" key="1">
    <source>
        <dbReference type="ARBA" id="ARBA00001957"/>
    </source>
</evidence>
<dbReference type="InterPro" id="IPR009081">
    <property type="entry name" value="PP-bd_ACP"/>
</dbReference>
<dbReference type="GO" id="GO:0044550">
    <property type="term" value="P:secondary metabolite biosynthetic process"/>
    <property type="evidence" value="ECO:0007669"/>
    <property type="project" value="TreeGrafter"/>
</dbReference>
<reference evidence="5 6" key="1">
    <citation type="submission" date="2016-10" db="EMBL/GenBank/DDBJ databases">
        <authorList>
            <person name="de Groot N.N."/>
        </authorList>
    </citation>
    <scope>NUCLEOTIDE SEQUENCE [LARGE SCALE GENOMIC DNA]</scope>
    <source>
        <strain evidence="5 6">CPCC 202699</strain>
    </source>
</reference>
<dbReference type="InterPro" id="IPR045851">
    <property type="entry name" value="AMP-bd_C_sf"/>
</dbReference>
<protein>
    <submittedName>
        <fullName evidence="5">AMP-binding enzyme C-terminal domain-containing protein</fullName>
    </submittedName>
</protein>
<evidence type="ECO:0000256" key="3">
    <source>
        <dbReference type="ARBA" id="ARBA00022553"/>
    </source>
</evidence>
<dbReference type="InterPro" id="IPR020806">
    <property type="entry name" value="PKS_PP-bd"/>
</dbReference>
<dbReference type="RefSeq" id="WP_176969018.1">
    <property type="nucleotide sequence ID" value="NZ_FNON01000013.1"/>
</dbReference>
<dbReference type="Pfam" id="PF00550">
    <property type="entry name" value="PP-binding"/>
    <property type="match status" value="1"/>
</dbReference>
<feature type="domain" description="Carrier" evidence="4">
    <location>
        <begin position="98"/>
        <end position="173"/>
    </location>
</feature>